<dbReference type="EMBL" id="CP001968">
    <property type="protein sequence ID" value="ADD68350.1"/>
    <property type="molecule type" value="Genomic_DNA"/>
</dbReference>
<dbReference type="SUPFAM" id="SSF48695">
    <property type="entry name" value="Multiheme cytochromes"/>
    <property type="match status" value="1"/>
</dbReference>
<dbReference type="InParanoid" id="D4H8K1"/>
<proteinExistence type="predicted"/>
<evidence type="ECO:0000313" key="11">
    <source>
        <dbReference type="Proteomes" id="UP000002012"/>
    </source>
</evidence>
<dbReference type="HOGENOM" id="CLU_1270579_0_0_0"/>
<keyword evidence="7" id="KW-0408">Iron</keyword>
<dbReference type="eggNOG" id="COG0484">
    <property type="taxonomic scope" value="Bacteria"/>
</dbReference>
<evidence type="ECO:0000313" key="10">
    <source>
        <dbReference type="EMBL" id="ADD68350.1"/>
    </source>
</evidence>
<dbReference type="GO" id="GO:0030313">
    <property type="term" value="C:cell envelope"/>
    <property type="evidence" value="ECO:0007669"/>
    <property type="project" value="UniProtKB-SubCell"/>
</dbReference>
<protein>
    <recommendedName>
        <fullName evidence="9">Tetrahaem cytochrome domain-containing protein</fullName>
    </recommendedName>
</protein>
<organism evidence="10 11">
    <name type="scientific">Denitrovibrio acetiphilus (strain DSM 12809 / NBRC 114555 / N2460)</name>
    <dbReference type="NCBI Taxonomy" id="522772"/>
    <lineage>
        <taxon>Bacteria</taxon>
        <taxon>Pseudomonadati</taxon>
        <taxon>Deferribacterota</taxon>
        <taxon>Deferribacteres</taxon>
        <taxon>Deferribacterales</taxon>
        <taxon>Geovibrionaceae</taxon>
        <taxon>Denitrovibrio</taxon>
    </lineage>
</organism>
<keyword evidence="5" id="KW-0479">Metal-binding</keyword>
<keyword evidence="8" id="KW-0732">Signal</keyword>
<keyword evidence="4" id="KW-0349">Heme</keyword>
<evidence type="ECO:0000256" key="2">
    <source>
        <dbReference type="ARBA" id="ARBA00004196"/>
    </source>
</evidence>
<evidence type="ECO:0000256" key="8">
    <source>
        <dbReference type="SAM" id="SignalP"/>
    </source>
</evidence>
<keyword evidence="6" id="KW-0249">Electron transport</keyword>
<dbReference type="AlphaFoldDB" id="D4H8K1"/>
<feature type="domain" description="Tetrahaem cytochrome" evidence="9">
    <location>
        <begin position="23"/>
        <end position="88"/>
    </location>
</feature>
<comment type="cofactor">
    <cofactor evidence="1">
        <name>heme c</name>
        <dbReference type="ChEBI" id="CHEBI:61717"/>
    </cofactor>
</comment>
<evidence type="ECO:0000256" key="4">
    <source>
        <dbReference type="ARBA" id="ARBA00022617"/>
    </source>
</evidence>
<dbReference type="RefSeq" id="WP_013010864.1">
    <property type="nucleotide sequence ID" value="NC_013943.1"/>
</dbReference>
<reference evidence="10 11" key="1">
    <citation type="journal article" date="2010" name="Stand. Genomic Sci.">
        <title>Complete genome sequence of Denitrovibrio acetiphilus type strain (N2460).</title>
        <authorList>
            <person name="Kiss H."/>
            <person name="Lang E."/>
            <person name="Lapidus A."/>
            <person name="Copeland A."/>
            <person name="Nolan M."/>
            <person name="Glavina Del Rio T."/>
            <person name="Chen F."/>
            <person name="Lucas S."/>
            <person name="Tice H."/>
            <person name="Cheng J.F."/>
            <person name="Han C."/>
            <person name="Goodwin L."/>
            <person name="Pitluck S."/>
            <person name="Liolios K."/>
            <person name="Pati A."/>
            <person name="Ivanova N."/>
            <person name="Mavromatis K."/>
            <person name="Chen A."/>
            <person name="Palaniappan K."/>
            <person name="Land M."/>
            <person name="Hauser L."/>
            <person name="Chang Y.J."/>
            <person name="Jeffries C.D."/>
            <person name="Detter J.C."/>
            <person name="Brettin T."/>
            <person name="Spring S."/>
            <person name="Rohde M."/>
            <person name="Goker M."/>
            <person name="Woyke T."/>
            <person name="Bristow J."/>
            <person name="Eisen J.A."/>
            <person name="Markowitz V."/>
            <person name="Hugenholtz P."/>
            <person name="Kyrpides N.C."/>
            <person name="Klenk H.P."/>
        </authorList>
    </citation>
    <scope>NUCLEOTIDE SEQUENCE [LARGE SCALE GENOMIC DNA]</scope>
    <source>
        <strain evidence="11">DSM 12809 / NBRC 114555 / N2460</strain>
    </source>
</reference>
<comment type="subcellular location">
    <subcellularLocation>
        <location evidence="2">Cell envelope</location>
    </subcellularLocation>
</comment>
<dbReference type="GO" id="GO:0046872">
    <property type="term" value="F:metal ion binding"/>
    <property type="evidence" value="ECO:0007669"/>
    <property type="project" value="UniProtKB-KW"/>
</dbReference>
<dbReference type="OrthoDB" id="5815742at2"/>
<dbReference type="Gene3D" id="1.10.1130.10">
    <property type="entry name" value="Flavocytochrome C3, Chain A"/>
    <property type="match status" value="2"/>
</dbReference>
<feature type="signal peptide" evidence="8">
    <location>
        <begin position="1"/>
        <end position="20"/>
    </location>
</feature>
<keyword evidence="3" id="KW-0813">Transport</keyword>
<dbReference type="Pfam" id="PF14537">
    <property type="entry name" value="Cytochrom_c3_2"/>
    <property type="match status" value="2"/>
</dbReference>
<evidence type="ECO:0000256" key="7">
    <source>
        <dbReference type="ARBA" id="ARBA00023004"/>
    </source>
</evidence>
<feature type="domain" description="Tetrahaem cytochrome" evidence="9">
    <location>
        <begin position="126"/>
        <end position="205"/>
    </location>
</feature>
<dbReference type="PaxDb" id="522772-Dacet_1582"/>
<feature type="chain" id="PRO_5003057830" description="Tetrahaem cytochrome domain-containing protein" evidence="8">
    <location>
        <begin position="21"/>
        <end position="217"/>
    </location>
</feature>
<evidence type="ECO:0000256" key="1">
    <source>
        <dbReference type="ARBA" id="ARBA00001926"/>
    </source>
</evidence>
<evidence type="ECO:0000256" key="3">
    <source>
        <dbReference type="ARBA" id="ARBA00022448"/>
    </source>
</evidence>
<dbReference type="Proteomes" id="UP000002012">
    <property type="component" value="Chromosome"/>
</dbReference>
<evidence type="ECO:0000259" key="9">
    <source>
        <dbReference type="Pfam" id="PF14537"/>
    </source>
</evidence>
<gene>
    <name evidence="10" type="ordered locus">Dacet_1582</name>
</gene>
<dbReference type="InterPro" id="IPR036280">
    <property type="entry name" value="Multihaem_cyt_sf"/>
</dbReference>
<evidence type="ECO:0000256" key="5">
    <source>
        <dbReference type="ARBA" id="ARBA00022723"/>
    </source>
</evidence>
<dbReference type="STRING" id="522772.Dacet_1582"/>
<dbReference type="KEGG" id="dap:Dacet_1582"/>
<evidence type="ECO:0000256" key="6">
    <source>
        <dbReference type="ARBA" id="ARBA00022982"/>
    </source>
</evidence>
<name>D4H8K1_DENA2</name>
<sequence length="217" mass="24286" precursor="true">MKYILTIAAVFLFSFAAVSAGEIGFKCSECHETPQDILPDGHITKKVFEGCFDCHQTGKKVRLSNKVHAVHISFSDISGETCLSCHIEAEPGLIRVDSVNDYVIETEFGVKSFQSLYTTGKLANSHKNAGLSCGDCHATYDYDEIDNMAPKCKECHGDYPEVSKLTADAEYETNPHESHFPNLACTKCHSVHDDFKDYCSEKCHKWDFNWQQKVSAK</sequence>
<accession>D4H8K1</accession>
<keyword evidence="11" id="KW-1185">Reference proteome</keyword>
<dbReference type="InterPro" id="IPR012286">
    <property type="entry name" value="Tetrahaem_cytochrome"/>
</dbReference>